<dbReference type="RefSeq" id="WP_040462481.1">
    <property type="nucleotide sequence ID" value="NZ_JAGGMQ010000001.1"/>
</dbReference>
<comment type="similarity">
    <text evidence="2">Belongs to the bacterial solute-binding protein 8 family.</text>
</comment>
<dbReference type="PRINTS" id="PR01715">
    <property type="entry name" value="FERRIBNDNGPP"/>
</dbReference>
<dbReference type="PANTHER" id="PTHR30532:SF1">
    <property type="entry name" value="IRON(3+)-HYDROXAMATE-BINDING PROTEIN FHUD"/>
    <property type="match status" value="1"/>
</dbReference>
<evidence type="ECO:0000313" key="8">
    <source>
        <dbReference type="Proteomes" id="UP001195624"/>
    </source>
</evidence>
<proteinExistence type="inferred from homology"/>
<evidence type="ECO:0000256" key="3">
    <source>
        <dbReference type="ARBA" id="ARBA00022448"/>
    </source>
</evidence>
<dbReference type="PANTHER" id="PTHR30532">
    <property type="entry name" value="IRON III DICITRATE-BINDING PERIPLASMIC PROTEIN"/>
    <property type="match status" value="1"/>
</dbReference>
<evidence type="ECO:0000259" key="6">
    <source>
        <dbReference type="PROSITE" id="PS50983"/>
    </source>
</evidence>
<dbReference type="Pfam" id="PF01497">
    <property type="entry name" value="Peripla_BP_2"/>
    <property type="match status" value="1"/>
</dbReference>
<keyword evidence="4" id="KW-0408">Iron</keyword>
<protein>
    <submittedName>
        <fullName evidence="7">Iron complex transport system substrate-binding protein</fullName>
    </submittedName>
</protein>
<keyword evidence="4" id="KW-0410">Iron transport</keyword>
<evidence type="ECO:0000256" key="5">
    <source>
        <dbReference type="ARBA" id="ARBA00022729"/>
    </source>
</evidence>
<dbReference type="Gene3D" id="3.40.50.1980">
    <property type="entry name" value="Nitrogenase molybdenum iron protein domain"/>
    <property type="match status" value="2"/>
</dbReference>
<evidence type="ECO:0000313" key="7">
    <source>
        <dbReference type="EMBL" id="MBP2170898.1"/>
    </source>
</evidence>
<dbReference type="InterPro" id="IPR002491">
    <property type="entry name" value="ABC_transptr_periplasmic_BD"/>
</dbReference>
<dbReference type="PROSITE" id="PS50983">
    <property type="entry name" value="FE_B12_PBP"/>
    <property type="match status" value="1"/>
</dbReference>
<comment type="subcellular location">
    <subcellularLocation>
        <location evidence="1">Cell envelope</location>
    </subcellularLocation>
</comment>
<dbReference type="EMBL" id="JAGGMQ010000001">
    <property type="protein sequence ID" value="MBP2170898.1"/>
    <property type="molecule type" value="Genomic_DNA"/>
</dbReference>
<keyword evidence="3" id="KW-0813">Transport</keyword>
<sequence>MTIAENAADRRQFLKWMALSPLIFSSLTRANDLDLSRIIVLEWRPVELLMALGVTPLAIADIPNYRRWLVEPALPDSVLDVGLRTEPNLEMILRLRPSLILRSNGYGPSAEALAPIAPLWGGDFTDGKTRAIELMRRDIIRLGARLNRQQQADAHLQLIDERFSHYRQSLAAFADQPLLIFSFLDSRRVMVFGHNSLFADALSRLGLQNGWHGASSFWGSTIVGIETLAQVKNVRAIGLTHGDDDPLGQIAQSPLWRSIPFVREQKLHLIQAVWFYGASFSVLRFCQLLEQTLLEKA</sequence>
<comment type="caution">
    <text evidence="7">The sequence shown here is derived from an EMBL/GenBank/DDBJ whole genome shotgun (WGS) entry which is preliminary data.</text>
</comment>
<evidence type="ECO:0000256" key="2">
    <source>
        <dbReference type="ARBA" id="ARBA00008814"/>
    </source>
</evidence>
<dbReference type="NCBIfam" id="NF007864">
    <property type="entry name" value="PRK10576.1"/>
    <property type="match status" value="1"/>
</dbReference>
<keyword evidence="8" id="KW-1185">Reference proteome</keyword>
<keyword evidence="5" id="KW-0732">Signal</keyword>
<accession>A0ABS4PE45</accession>
<dbReference type="InterPro" id="IPR051313">
    <property type="entry name" value="Bact_iron-sidero_bind"/>
</dbReference>
<reference evidence="8" key="1">
    <citation type="submission" date="2023-07" db="EMBL/GenBank/DDBJ databases">
        <title>Genome mining of underrepresented organisms for secondary metabolites.</title>
        <authorList>
            <person name="D'Agostino P.M."/>
        </authorList>
    </citation>
    <scope>NUCLEOTIDE SEQUENCE [LARGE SCALE GENOMIC DNA]</scope>
    <source>
        <strain evidence="8">WS4403</strain>
    </source>
</reference>
<evidence type="ECO:0000256" key="1">
    <source>
        <dbReference type="ARBA" id="ARBA00004196"/>
    </source>
</evidence>
<evidence type="ECO:0000256" key="4">
    <source>
        <dbReference type="ARBA" id="ARBA00022496"/>
    </source>
</evidence>
<dbReference type="Proteomes" id="UP001195624">
    <property type="component" value="Unassembled WGS sequence"/>
</dbReference>
<keyword evidence="4" id="KW-0406">Ion transport</keyword>
<gene>
    <name evidence="7" type="ORF">J2125_004090</name>
</gene>
<dbReference type="SUPFAM" id="SSF53807">
    <property type="entry name" value="Helical backbone' metal receptor"/>
    <property type="match status" value="1"/>
</dbReference>
<dbReference type="CDD" id="cd01146">
    <property type="entry name" value="FhuD"/>
    <property type="match status" value="1"/>
</dbReference>
<organism evidence="7 8">
    <name type="scientific">Winslowiella toletana</name>
    <dbReference type="NCBI Taxonomy" id="92490"/>
    <lineage>
        <taxon>Bacteria</taxon>
        <taxon>Pseudomonadati</taxon>
        <taxon>Pseudomonadota</taxon>
        <taxon>Gammaproteobacteria</taxon>
        <taxon>Enterobacterales</taxon>
        <taxon>Erwiniaceae</taxon>
        <taxon>Winslowiella</taxon>
    </lineage>
</organism>
<feature type="domain" description="Fe/B12 periplasmic-binding" evidence="6">
    <location>
        <begin position="37"/>
        <end position="297"/>
    </location>
</feature>
<name>A0ABS4PE45_9GAMM</name>